<dbReference type="Gene3D" id="3.50.50.60">
    <property type="entry name" value="FAD/NAD(P)-binding domain"/>
    <property type="match status" value="1"/>
</dbReference>
<proteinExistence type="predicted"/>
<protein>
    <submittedName>
        <fullName evidence="3">Tryptophan halogenase</fullName>
    </submittedName>
</protein>
<dbReference type="PANTHER" id="PTHR43747">
    <property type="entry name" value="FAD-BINDING PROTEIN"/>
    <property type="match status" value="1"/>
</dbReference>
<feature type="binding site" evidence="2">
    <location>
        <position position="337"/>
    </location>
    <ligand>
        <name>FAD</name>
        <dbReference type="ChEBI" id="CHEBI:57692"/>
    </ligand>
</feature>
<reference evidence="3 4" key="1">
    <citation type="submission" date="2017-01" db="EMBL/GenBank/DDBJ databases">
        <title>Complete genome sequence of esterase-producing bacterium Croceicoccus marinus E4A9.</title>
        <authorList>
            <person name="Wu Y.-H."/>
            <person name="Cheng H."/>
            <person name="Xu L."/>
            <person name="Huo Y.-Y."/>
            <person name="Wang C.-S."/>
            <person name="Xu X.-W."/>
        </authorList>
    </citation>
    <scope>NUCLEOTIDE SEQUENCE [LARGE SCALE GENOMIC DNA]</scope>
    <source>
        <strain evidence="3 4">E4A9</strain>
    </source>
</reference>
<dbReference type="STRING" id="450378.GCA_001661675_01452"/>
<dbReference type="Pfam" id="PF04820">
    <property type="entry name" value="Trp_halogenase"/>
    <property type="match status" value="1"/>
</dbReference>
<name>A0A1Z1FB79_9SPHN</name>
<feature type="binding site" evidence="2">
    <location>
        <begin position="14"/>
        <end position="17"/>
    </location>
    <ligand>
        <name>FAD</name>
        <dbReference type="ChEBI" id="CHEBI:57692"/>
    </ligand>
</feature>
<feature type="binding site" evidence="2">
    <location>
        <position position="328"/>
    </location>
    <ligand>
        <name>FAD</name>
        <dbReference type="ChEBI" id="CHEBI:57692"/>
    </ligand>
</feature>
<feature type="binding site" evidence="2">
    <location>
        <position position="341"/>
    </location>
    <ligand>
        <name>FAD</name>
        <dbReference type="ChEBI" id="CHEBI:57692"/>
    </ligand>
</feature>
<dbReference type="InterPro" id="IPR006905">
    <property type="entry name" value="Flavin_halogenase"/>
</dbReference>
<dbReference type="Proteomes" id="UP000195807">
    <property type="component" value="Chromosome"/>
</dbReference>
<gene>
    <name evidence="3" type="ORF">A9D14_07250</name>
</gene>
<feature type="binding site" evidence="2">
    <location>
        <position position="79"/>
    </location>
    <ligand>
        <name>7-chloro-L-tryptophan</name>
        <dbReference type="ChEBI" id="CHEBI:58713"/>
    </ligand>
</feature>
<dbReference type="SUPFAM" id="SSF51905">
    <property type="entry name" value="FAD/NAD(P)-binding domain"/>
    <property type="match status" value="1"/>
</dbReference>
<keyword evidence="4" id="KW-1185">Reference proteome</keyword>
<dbReference type="KEGG" id="cman:A9D14_07250"/>
<dbReference type="EMBL" id="CP019602">
    <property type="protein sequence ID" value="ARU16025.1"/>
    <property type="molecule type" value="Genomic_DNA"/>
</dbReference>
<dbReference type="OrthoDB" id="7178350at2"/>
<keyword evidence="2" id="KW-0285">Flavoprotein</keyword>
<keyword evidence="2" id="KW-0547">Nucleotide-binding</keyword>
<dbReference type="InterPro" id="IPR036188">
    <property type="entry name" value="FAD/NAD-bd_sf"/>
</dbReference>
<organism evidence="3 4">
    <name type="scientific">Croceicoccus marinus</name>
    <dbReference type="NCBI Taxonomy" id="450378"/>
    <lineage>
        <taxon>Bacteria</taxon>
        <taxon>Pseudomonadati</taxon>
        <taxon>Pseudomonadota</taxon>
        <taxon>Alphaproteobacteria</taxon>
        <taxon>Sphingomonadales</taxon>
        <taxon>Erythrobacteraceae</taxon>
        <taxon>Croceicoccus</taxon>
    </lineage>
</organism>
<feature type="active site" evidence="1">
    <location>
        <position position="79"/>
    </location>
</feature>
<dbReference type="InterPro" id="IPR033856">
    <property type="entry name" value="Trp_halogen"/>
</dbReference>
<evidence type="ECO:0000313" key="3">
    <source>
        <dbReference type="EMBL" id="ARU16025.1"/>
    </source>
</evidence>
<dbReference type="GO" id="GO:0000166">
    <property type="term" value="F:nucleotide binding"/>
    <property type="evidence" value="ECO:0007669"/>
    <property type="project" value="UniProtKB-KW"/>
</dbReference>
<accession>A0A1Z1FB79</accession>
<evidence type="ECO:0000256" key="1">
    <source>
        <dbReference type="PIRSR" id="PIRSR011396-1"/>
    </source>
</evidence>
<dbReference type="AlphaFoldDB" id="A0A1Z1FB79"/>
<dbReference type="RefSeq" id="WP_066844622.1">
    <property type="nucleotide sequence ID" value="NZ_CP019602.1"/>
</dbReference>
<dbReference type="PIRSF" id="PIRSF011396">
    <property type="entry name" value="Trp_halogenase"/>
    <property type="match status" value="1"/>
</dbReference>
<evidence type="ECO:0000313" key="4">
    <source>
        <dbReference type="Proteomes" id="UP000195807"/>
    </source>
</evidence>
<dbReference type="GO" id="GO:0004497">
    <property type="term" value="F:monooxygenase activity"/>
    <property type="evidence" value="ECO:0007669"/>
    <property type="project" value="InterPro"/>
</dbReference>
<evidence type="ECO:0000256" key="2">
    <source>
        <dbReference type="PIRSR" id="PIRSR011396-2"/>
    </source>
</evidence>
<keyword evidence="2" id="KW-0274">FAD</keyword>
<dbReference type="PANTHER" id="PTHR43747:SF4">
    <property type="entry name" value="FLAVIN-DEPENDENT TRYPTOPHAN HALOGENASE"/>
    <property type="match status" value="1"/>
</dbReference>
<dbReference type="InterPro" id="IPR050816">
    <property type="entry name" value="Flavin-dep_Halogenase_NPB"/>
</dbReference>
<sequence>MSDVTPTRVVVAGGGTAGWIAAMALARQLGRLVDVTLVESDDIGTIGVGEATIPTARSFHEFLRIDERAFVEATGATFKLGIQFENWARPGDQYIHSFGTFALQNWVADFQHFWLEARHAGIDTPMGAYCLEHEAALAGRFSNEGKPALSYAYHLDAGRYAAFLRTIAETNGAQRVEGRIADVRHQPESGDIAALVLEDGREIEGDLFVDCTGFRALLIGQAMGSGYDDWSEWLATDAAWAVQTETDEAPPPLTRAIAHDAGWQWRIPLQHRTGNGLVFASDYLDPDKARDRLMGSITGRPRSEPRLIRYKTGKRQQMWRGNCLALGLSSGFVEPLESTSIHLVMIGVTRLIQMFPFAGSDQAVRDRWNTMADTELEKVRDFIILHYKLTERDDSAFWRRCRDLAIPDSLRHRIASFTSSAQAWQAPDDLFRAESWLQVMLGQRLQPEHWHRIGALMSEGRLEGELERQRAAIAAHVDRLPKHQDFIERLLSGKAQAGAGLVHSG</sequence>